<dbReference type="Gene3D" id="3.40.50.300">
    <property type="entry name" value="P-loop containing nucleotide triphosphate hydrolases"/>
    <property type="match status" value="1"/>
</dbReference>
<dbReference type="AlphaFoldDB" id="A0A4V3B254"/>
<dbReference type="InterPro" id="IPR033756">
    <property type="entry name" value="YlxH/NBP35"/>
</dbReference>
<evidence type="ECO:0000313" key="5">
    <source>
        <dbReference type="Proteomes" id="UP000295163"/>
    </source>
</evidence>
<dbReference type="Proteomes" id="UP000295163">
    <property type="component" value="Unassembled WGS sequence"/>
</dbReference>
<dbReference type="EMBL" id="SMZT01000008">
    <property type="protein sequence ID" value="TDL39508.1"/>
    <property type="molecule type" value="Genomic_DNA"/>
</dbReference>
<sequence>MVLPVMALGVSTWPLVDGIERLHGPVTVVRRCLDLTELLAAARAGLGRAALVAEGAEDLTASLLEQIRLGGAALLVLEGHDHRRLAGLGAVVVPEGAAPEDAARLVEEAVAAASGAPSAVGYADVVAAGRADGTAAVLGAPAPAVGGHPQEGEDSDGAEPPAPRGAGRIVAVWGPTGAPGRTTVAVNLAAELALLGQDTALVDADTYGPSVAAALGMLDEAAGLAQACRLADQGRLDGANLRRTAADVAVAGRTVRVLTGLTRQDRWPELRSSAVAAVLERSVQEFGTTVVDCGFALEADEELSVDTMAPRRHAAALTVLERADVVVAVGAADTIGVPRLLKALPDVAAAAPGARLVVAVNKLRRSAAGRSPELGVREAWARFGSGPAVELFVPWDPETCDEALLAGAVLAETAAGSSVRAALRELAGRVLAEPGEAGADEDPLVRGTRLGGRIGAWLRR</sequence>
<organism evidence="4 5">
    <name type="scientific">Kocuria rosea</name>
    <name type="common">Deinococcus erythromyxa</name>
    <name type="synonym">Micrococcus rubens</name>
    <dbReference type="NCBI Taxonomy" id="1275"/>
    <lineage>
        <taxon>Bacteria</taxon>
        <taxon>Bacillati</taxon>
        <taxon>Actinomycetota</taxon>
        <taxon>Actinomycetes</taxon>
        <taxon>Micrococcales</taxon>
        <taxon>Micrococcaceae</taxon>
        <taxon>Kocuria</taxon>
    </lineage>
</organism>
<reference evidence="4 5" key="1">
    <citation type="submission" date="2019-03" db="EMBL/GenBank/DDBJ databases">
        <title>Genome Sequencing and Assembly of Various Microbes Isolated from Partially Reclaimed Soil and Acid Mine Drainage (AMD) Site.</title>
        <authorList>
            <person name="Steinbock B."/>
            <person name="Bechtold R."/>
            <person name="Sevigny J.L."/>
            <person name="Thomas D."/>
            <person name="Cuthill L.R."/>
            <person name="Aveiro Johannsen E.J."/>
            <person name="Thomas K."/>
            <person name="Ghosh A."/>
        </authorList>
    </citation>
    <scope>NUCLEOTIDE SEQUENCE [LARGE SCALE GENOMIC DNA]</scope>
    <source>
        <strain evidence="4 5">S-A3</strain>
    </source>
</reference>
<dbReference type="InterPro" id="IPR027417">
    <property type="entry name" value="P-loop_NTPase"/>
</dbReference>
<name>A0A4V3B254_KOCRO</name>
<dbReference type="InterPro" id="IPR050625">
    <property type="entry name" value="ParA/MinD_ATPase"/>
</dbReference>
<keyword evidence="2" id="KW-0067">ATP-binding</keyword>
<dbReference type="GO" id="GO:0009898">
    <property type="term" value="C:cytoplasmic side of plasma membrane"/>
    <property type="evidence" value="ECO:0007669"/>
    <property type="project" value="TreeGrafter"/>
</dbReference>
<gene>
    <name evidence="4" type="ORF">E2R59_15320</name>
</gene>
<dbReference type="GeneID" id="64348796"/>
<comment type="caution">
    <text evidence="4">The sequence shown here is derived from an EMBL/GenBank/DDBJ whole genome shotgun (WGS) entry which is preliminary data.</text>
</comment>
<dbReference type="PANTHER" id="PTHR43384:SF6">
    <property type="entry name" value="SEPTUM SITE-DETERMINING PROTEIN MIND HOMOLOG, CHLOROPLASTIC"/>
    <property type="match status" value="1"/>
</dbReference>
<protein>
    <submittedName>
        <fullName evidence="4">Chromosome partitioning protein</fullName>
    </submittedName>
</protein>
<evidence type="ECO:0000313" key="4">
    <source>
        <dbReference type="EMBL" id="TDL39508.1"/>
    </source>
</evidence>
<dbReference type="GO" id="GO:0016887">
    <property type="term" value="F:ATP hydrolysis activity"/>
    <property type="evidence" value="ECO:0007669"/>
    <property type="project" value="TreeGrafter"/>
</dbReference>
<accession>A0A4V3B254</accession>
<keyword evidence="1" id="KW-0547">Nucleotide-binding</keyword>
<dbReference type="GO" id="GO:0005829">
    <property type="term" value="C:cytosol"/>
    <property type="evidence" value="ECO:0007669"/>
    <property type="project" value="TreeGrafter"/>
</dbReference>
<dbReference type="GO" id="GO:0005524">
    <property type="term" value="F:ATP binding"/>
    <property type="evidence" value="ECO:0007669"/>
    <property type="project" value="UniProtKB-KW"/>
</dbReference>
<dbReference type="Pfam" id="PF10609">
    <property type="entry name" value="ParA"/>
    <property type="match status" value="1"/>
</dbReference>
<dbReference type="GO" id="GO:0051782">
    <property type="term" value="P:negative regulation of cell division"/>
    <property type="evidence" value="ECO:0007669"/>
    <property type="project" value="TreeGrafter"/>
</dbReference>
<evidence type="ECO:0000256" key="1">
    <source>
        <dbReference type="ARBA" id="ARBA00022741"/>
    </source>
</evidence>
<evidence type="ECO:0000256" key="3">
    <source>
        <dbReference type="SAM" id="MobiDB-lite"/>
    </source>
</evidence>
<feature type="region of interest" description="Disordered" evidence="3">
    <location>
        <begin position="140"/>
        <end position="167"/>
    </location>
</feature>
<dbReference type="SUPFAM" id="SSF52540">
    <property type="entry name" value="P-loop containing nucleoside triphosphate hydrolases"/>
    <property type="match status" value="1"/>
</dbReference>
<dbReference type="PANTHER" id="PTHR43384">
    <property type="entry name" value="SEPTUM SITE-DETERMINING PROTEIN MIND HOMOLOG, CHLOROPLASTIC-RELATED"/>
    <property type="match status" value="1"/>
</dbReference>
<evidence type="ECO:0000256" key="2">
    <source>
        <dbReference type="ARBA" id="ARBA00022840"/>
    </source>
</evidence>
<proteinExistence type="predicted"/>
<dbReference type="RefSeq" id="WP_133411287.1">
    <property type="nucleotide sequence ID" value="NZ_SMZT01000008.1"/>
</dbReference>